<organism evidence="7 8">
    <name type="scientific">Micromonospora gifhornensis</name>
    <dbReference type="NCBI Taxonomy" id="84594"/>
    <lineage>
        <taxon>Bacteria</taxon>
        <taxon>Bacillati</taxon>
        <taxon>Actinomycetota</taxon>
        <taxon>Actinomycetes</taxon>
        <taxon>Micromonosporales</taxon>
        <taxon>Micromonosporaceae</taxon>
        <taxon>Micromonospora</taxon>
    </lineage>
</organism>
<feature type="chain" id="PRO_5046143245" description="CopC domain-containing protein" evidence="5">
    <location>
        <begin position="36"/>
        <end position="649"/>
    </location>
</feature>
<evidence type="ECO:0000256" key="5">
    <source>
        <dbReference type="SAM" id="SignalP"/>
    </source>
</evidence>
<dbReference type="InterPro" id="IPR014756">
    <property type="entry name" value="Ig_E-set"/>
</dbReference>
<gene>
    <name evidence="7" type="ORF">Vgi01_50600</name>
</gene>
<dbReference type="RefSeq" id="WP_204292702.1">
    <property type="nucleotide sequence ID" value="NZ_BAAAGZ010000004.1"/>
</dbReference>
<evidence type="ECO:0000313" key="8">
    <source>
        <dbReference type="Proteomes" id="UP000647860"/>
    </source>
</evidence>
<reference evidence="7 8" key="1">
    <citation type="submission" date="2021-01" db="EMBL/GenBank/DDBJ databases">
        <title>Whole genome shotgun sequence of Verrucosispora gifhornensis NBRC 16317.</title>
        <authorList>
            <person name="Komaki H."/>
            <person name="Tamura T."/>
        </authorList>
    </citation>
    <scope>NUCLEOTIDE SEQUENCE [LARGE SCALE GENOMIC DNA]</scope>
    <source>
        <strain evidence="7 8">NBRC 16317</strain>
    </source>
</reference>
<dbReference type="EMBL" id="BOPA01000039">
    <property type="protein sequence ID" value="GIJ18376.1"/>
    <property type="molecule type" value="Genomic_DNA"/>
</dbReference>
<proteinExistence type="predicted"/>
<dbReference type="Pfam" id="PF04234">
    <property type="entry name" value="CopC"/>
    <property type="match status" value="1"/>
</dbReference>
<feature type="domain" description="CopC" evidence="6">
    <location>
        <begin position="36"/>
        <end position="152"/>
    </location>
</feature>
<keyword evidence="4" id="KW-1133">Transmembrane helix</keyword>
<evidence type="ECO:0000256" key="1">
    <source>
        <dbReference type="ARBA" id="ARBA00022729"/>
    </source>
</evidence>
<accession>A0ABQ4IKD5</accession>
<evidence type="ECO:0000256" key="2">
    <source>
        <dbReference type="ARBA" id="ARBA00023008"/>
    </source>
</evidence>
<protein>
    <recommendedName>
        <fullName evidence="6">CopC domain-containing protein</fullName>
    </recommendedName>
</protein>
<keyword evidence="4" id="KW-0472">Membrane</keyword>
<feature type="region of interest" description="Disordered" evidence="3">
    <location>
        <begin position="250"/>
        <end position="346"/>
    </location>
</feature>
<feature type="region of interest" description="Disordered" evidence="3">
    <location>
        <begin position="152"/>
        <end position="213"/>
    </location>
</feature>
<evidence type="ECO:0000256" key="4">
    <source>
        <dbReference type="SAM" id="Phobius"/>
    </source>
</evidence>
<keyword evidence="4" id="KW-0812">Transmembrane</keyword>
<dbReference type="SUPFAM" id="SSF81296">
    <property type="entry name" value="E set domains"/>
    <property type="match status" value="1"/>
</dbReference>
<keyword evidence="1 5" id="KW-0732">Signal</keyword>
<dbReference type="InterPro" id="IPR007348">
    <property type="entry name" value="CopC_dom"/>
</dbReference>
<feature type="signal peptide" evidence="5">
    <location>
        <begin position="1"/>
        <end position="35"/>
    </location>
</feature>
<comment type="caution">
    <text evidence="7">The sequence shown here is derived from an EMBL/GenBank/DDBJ whole genome shotgun (WGS) entry which is preliminary data.</text>
</comment>
<evidence type="ECO:0000313" key="7">
    <source>
        <dbReference type="EMBL" id="GIJ18376.1"/>
    </source>
</evidence>
<feature type="transmembrane region" description="Helical" evidence="4">
    <location>
        <begin position="215"/>
        <end position="235"/>
    </location>
</feature>
<sequence length="649" mass="67284">MRRCPRTTVRVTSGLLALLLATAVALLVTPTPASAHGSLAMSTPKADATVSEPLTTVQLYFTEQVVPNAHFAVTAPGGTRVDNGWSHGQPRQLDRPVREYFLVDGTFQPREYTTGFPAVVNLAHLPAKGRYTVSYLSVASDGEPVRGTMSFRYTGPATPAPAGWRPPTDQPDPALVAAADQHGHDSEPSAASAAPPAEAPPAAAPAPTSDGGPGAGTFTTVAIAVAAALIGLLVWRRPVLVGRLLGRAERTPPRARGSRKGPKSTPSRSAAPAGRTRSGSATRARPGATDRRRTTAVAAARSGGEAVTARPAATAPSTAQSTPPSTPQSTARSTAQGDESPPVDRSSNTRLALLVGGLVVALLAGFGLGRLGGGEQRAATDAQPGGISVPAAGSAADGHQHPPGTGAHAHSADGGDQVAGAWVSAAGYTMQPVQRSQPPGVRVDYQFRIVDGNRQPATDFAVVHDEPLHLIVVGRDLSGYQHLHPSMSPDGVWTVPLELPRAGDYRLYADFSVTTADGRQLPLVLGVDHHVPGVYTPAQLPAPEPKATAGPYTVSMEGTPTIGLSAPIVLRVAGASGPVQLEPYLGAYGHLVVVREGDLGYVHVHPEPELADGAVTFWLTVPSVGRYRAFFDFQVDGKVHTADYTLDLS</sequence>
<feature type="transmembrane region" description="Helical" evidence="4">
    <location>
        <begin position="351"/>
        <end position="369"/>
    </location>
</feature>
<feature type="region of interest" description="Disordered" evidence="3">
    <location>
        <begin position="375"/>
        <end position="415"/>
    </location>
</feature>
<dbReference type="Gene3D" id="2.60.40.1220">
    <property type="match status" value="1"/>
</dbReference>
<dbReference type="InterPro" id="IPR014755">
    <property type="entry name" value="Cu-Rt/internalin_Ig-like"/>
</dbReference>
<keyword evidence="8" id="KW-1185">Reference proteome</keyword>
<keyword evidence="2" id="KW-0186">Copper</keyword>
<feature type="compositionally biased region" description="Low complexity" evidence="3">
    <location>
        <begin position="308"/>
        <end position="336"/>
    </location>
</feature>
<dbReference type="Proteomes" id="UP000647860">
    <property type="component" value="Unassembled WGS sequence"/>
</dbReference>
<evidence type="ECO:0000259" key="6">
    <source>
        <dbReference type="Pfam" id="PF04234"/>
    </source>
</evidence>
<evidence type="ECO:0000256" key="3">
    <source>
        <dbReference type="SAM" id="MobiDB-lite"/>
    </source>
</evidence>
<name>A0ABQ4IKD5_9ACTN</name>